<sequence length="31" mass="3502">AELATFVYGILNHRAKRTKPNTTSDKKQILS</sequence>
<proteinExistence type="predicted"/>
<gene>
    <name evidence="1" type="ORF">S03H2_60936</name>
</gene>
<dbReference type="EMBL" id="BARU01039301">
    <property type="protein sequence ID" value="GAH79609.1"/>
    <property type="molecule type" value="Genomic_DNA"/>
</dbReference>
<dbReference type="AlphaFoldDB" id="X1JMX0"/>
<name>X1JMX0_9ZZZZ</name>
<evidence type="ECO:0000313" key="1">
    <source>
        <dbReference type="EMBL" id="GAH79609.1"/>
    </source>
</evidence>
<feature type="non-terminal residue" evidence="1">
    <location>
        <position position="1"/>
    </location>
</feature>
<accession>X1JMX0</accession>
<comment type="caution">
    <text evidence="1">The sequence shown here is derived from an EMBL/GenBank/DDBJ whole genome shotgun (WGS) entry which is preliminary data.</text>
</comment>
<protein>
    <submittedName>
        <fullName evidence="1">Uncharacterized protein</fullName>
    </submittedName>
</protein>
<reference evidence="1" key="1">
    <citation type="journal article" date="2014" name="Front. Microbiol.">
        <title>High frequency of phylogenetically diverse reductive dehalogenase-homologous genes in deep subseafloor sedimentary metagenomes.</title>
        <authorList>
            <person name="Kawai M."/>
            <person name="Futagami T."/>
            <person name="Toyoda A."/>
            <person name="Takaki Y."/>
            <person name="Nishi S."/>
            <person name="Hori S."/>
            <person name="Arai W."/>
            <person name="Tsubouchi T."/>
            <person name="Morono Y."/>
            <person name="Uchiyama I."/>
            <person name="Ito T."/>
            <person name="Fujiyama A."/>
            <person name="Inagaki F."/>
            <person name="Takami H."/>
        </authorList>
    </citation>
    <scope>NUCLEOTIDE SEQUENCE</scope>
    <source>
        <strain evidence="1">Expedition CK06-06</strain>
    </source>
</reference>
<organism evidence="1">
    <name type="scientific">marine sediment metagenome</name>
    <dbReference type="NCBI Taxonomy" id="412755"/>
    <lineage>
        <taxon>unclassified sequences</taxon>
        <taxon>metagenomes</taxon>
        <taxon>ecological metagenomes</taxon>
    </lineage>
</organism>